<name>A0A376VUR8_ECOLX</name>
<dbReference type="AlphaFoldDB" id="A0A376VUR8"/>
<gene>
    <name evidence="1" type="ORF">NCTC9081_00633</name>
</gene>
<evidence type="ECO:0000313" key="2">
    <source>
        <dbReference type="Proteomes" id="UP000254716"/>
    </source>
</evidence>
<sequence>MEVKISRPQQTELNQKIEVPAGKAAPVLPEGRRHGGILRKLSHFLVALAFSVRRNVPAGLT</sequence>
<dbReference type="Proteomes" id="UP000254716">
    <property type="component" value="Unassembled WGS sequence"/>
</dbReference>
<reference evidence="1 2" key="1">
    <citation type="submission" date="2018-06" db="EMBL/GenBank/DDBJ databases">
        <authorList>
            <consortium name="Pathogen Informatics"/>
            <person name="Doyle S."/>
        </authorList>
    </citation>
    <scope>NUCLEOTIDE SEQUENCE [LARGE SCALE GENOMIC DNA]</scope>
    <source>
        <strain evidence="1 2">NCTC9081</strain>
    </source>
</reference>
<protein>
    <submittedName>
        <fullName evidence="1">Uncharacterized protein</fullName>
    </submittedName>
</protein>
<accession>A0A376VUR8</accession>
<organism evidence="1 2">
    <name type="scientific">Escherichia coli</name>
    <dbReference type="NCBI Taxonomy" id="562"/>
    <lineage>
        <taxon>Bacteria</taxon>
        <taxon>Pseudomonadati</taxon>
        <taxon>Pseudomonadota</taxon>
        <taxon>Gammaproteobacteria</taxon>
        <taxon>Enterobacterales</taxon>
        <taxon>Enterobacteriaceae</taxon>
        <taxon>Escherichia</taxon>
    </lineage>
</organism>
<proteinExistence type="predicted"/>
<dbReference type="EMBL" id="UGCV01000008">
    <property type="protein sequence ID" value="STJ15283.1"/>
    <property type="molecule type" value="Genomic_DNA"/>
</dbReference>
<evidence type="ECO:0000313" key="1">
    <source>
        <dbReference type="EMBL" id="STJ15283.1"/>
    </source>
</evidence>